<evidence type="ECO:0000259" key="5">
    <source>
        <dbReference type="PROSITE" id="PS50931"/>
    </source>
</evidence>
<reference evidence="6" key="1">
    <citation type="submission" date="2022-08" db="EMBL/GenBank/DDBJ databases">
        <title>Nisaea acidiphila sp. nov., isolated from a marine algal debris and emended description of the genus Nisaea Urios et al. 2008.</title>
        <authorList>
            <person name="Kwon K."/>
        </authorList>
    </citation>
    <scope>NUCLEOTIDE SEQUENCE</scope>
    <source>
        <strain evidence="6">MEBiC11861</strain>
    </source>
</reference>
<dbReference type="Pfam" id="PF00126">
    <property type="entry name" value="HTH_1"/>
    <property type="match status" value="1"/>
</dbReference>
<dbReference type="PROSITE" id="PS50931">
    <property type="entry name" value="HTH_LYSR"/>
    <property type="match status" value="1"/>
</dbReference>
<dbReference type="InterPro" id="IPR036388">
    <property type="entry name" value="WH-like_DNA-bd_sf"/>
</dbReference>
<organism evidence="6 7">
    <name type="scientific">Nisaea acidiphila</name>
    <dbReference type="NCBI Taxonomy" id="1862145"/>
    <lineage>
        <taxon>Bacteria</taxon>
        <taxon>Pseudomonadati</taxon>
        <taxon>Pseudomonadota</taxon>
        <taxon>Alphaproteobacteria</taxon>
        <taxon>Rhodospirillales</taxon>
        <taxon>Thalassobaculaceae</taxon>
        <taxon>Nisaea</taxon>
    </lineage>
</organism>
<name>A0A9J7ARQ3_9PROT</name>
<proteinExistence type="inferred from homology"/>
<dbReference type="PANTHER" id="PTHR30537">
    <property type="entry name" value="HTH-TYPE TRANSCRIPTIONAL REGULATOR"/>
    <property type="match status" value="1"/>
</dbReference>
<dbReference type="SUPFAM" id="SSF53850">
    <property type="entry name" value="Periplasmic binding protein-like II"/>
    <property type="match status" value="1"/>
</dbReference>
<keyword evidence="7" id="KW-1185">Reference proteome</keyword>
<dbReference type="CDD" id="cd08432">
    <property type="entry name" value="PBP2_GcdR_TrpI_HvrB_AmpR_like"/>
    <property type="match status" value="1"/>
</dbReference>
<accession>A0A9J7ARQ3</accession>
<keyword evidence="4" id="KW-0804">Transcription</keyword>
<dbReference type="EMBL" id="CP102480">
    <property type="protein sequence ID" value="UUX49249.1"/>
    <property type="molecule type" value="Genomic_DNA"/>
</dbReference>
<evidence type="ECO:0000313" key="7">
    <source>
        <dbReference type="Proteomes" id="UP001060336"/>
    </source>
</evidence>
<protein>
    <submittedName>
        <fullName evidence="6">LysR substrate-binding domain-containing protein</fullName>
    </submittedName>
</protein>
<evidence type="ECO:0000313" key="6">
    <source>
        <dbReference type="EMBL" id="UUX49249.1"/>
    </source>
</evidence>
<dbReference type="Pfam" id="PF03466">
    <property type="entry name" value="LysR_substrate"/>
    <property type="match status" value="1"/>
</dbReference>
<dbReference type="AlphaFoldDB" id="A0A9J7ARQ3"/>
<gene>
    <name evidence="6" type="ORF">NUH88_17830</name>
</gene>
<evidence type="ECO:0000256" key="3">
    <source>
        <dbReference type="ARBA" id="ARBA00023125"/>
    </source>
</evidence>
<sequence>MSAKETRLPPFRSLLAFRAAASHDRLADAAETLGVTESAVSHQLRQLETLLKTQLFDRTSRRLVLTETGARYLARIDPAIRELEAATEAILPKEGRRVVRLTLPTSMAGTWLLPRLGAFEAANPDLDLQLVPTTRVVDLLRDQIDLSIRYGRGNWQDVEKTFLFDDHATPVAAPGLVPEGTVDIEAVLKANRLIVVRSVPDEWQEWARARGMEPPDLRDALELDVTEQGLQVAEAGHGIAMGRAPYIEERLARGLLVTPFGAAGPSGAAYYLCHPVGYPLSAPARRVRRWLLAEAGIEDGG</sequence>
<dbReference type="GO" id="GO:0006351">
    <property type="term" value="P:DNA-templated transcription"/>
    <property type="evidence" value="ECO:0007669"/>
    <property type="project" value="TreeGrafter"/>
</dbReference>
<dbReference type="PRINTS" id="PR00039">
    <property type="entry name" value="HTHLYSR"/>
</dbReference>
<dbReference type="KEGG" id="naci:NUH88_17830"/>
<keyword evidence="3" id="KW-0238">DNA-binding</keyword>
<dbReference type="GO" id="GO:0003700">
    <property type="term" value="F:DNA-binding transcription factor activity"/>
    <property type="evidence" value="ECO:0007669"/>
    <property type="project" value="InterPro"/>
</dbReference>
<evidence type="ECO:0000256" key="1">
    <source>
        <dbReference type="ARBA" id="ARBA00009437"/>
    </source>
</evidence>
<evidence type="ECO:0000256" key="2">
    <source>
        <dbReference type="ARBA" id="ARBA00023015"/>
    </source>
</evidence>
<dbReference type="RefSeq" id="WP_257767798.1">
    <property type="nucleotide sequence ID" value="NZ_CP102480.1"/>
</dbReference>
<dbReference type="GO" id="GO:0043565">
    <property type="term" value="F:sequence-specific DNA binding"/>
    <property type="evidence" value="ECO:0007669"/>
    <property type="project" value="TreeGrafter"/>
</dbReference>
<dbReference type="InterPro" id="IPR005119">
    <property type="entry name" value="LysR_subst-bd"/>
</dbReference>
<evidence type="ECO:0000256" key="4">
    <source>
        <dbReference type="ARBA" id="ARBA00023163"/>
    </source>
</evidence>
<dbReference type="InterPro" id="IPR036390">
    <property type="entry name" value="WH_DNA-bd_sf"/>
</dbReference>
<dbReference type="Proteomes" id="UP001060336">
    <property type="component" value="Chromosome"/>
</dbReference>
<keyword evidence="2" id="KW-0805">Transcription regulation</keyword>
<dbReference type="InterPro" id="IPR000847">
    <property type="entry name" value="LysR_HTH_N"/>
</dbReference>
<dbReference type="PANTHER" id="PTHR30537:SF74">
    <property type="entry name" value="HTH-TYPE TRANSCRIPTIONAL REGULATOR TRPI"/>
    <property type="match status" value="1"/>
</dbReference>
<dbReference type="Gene3D" id="3.40.190.10">
    <property type="entry name" value="Periplasmic binding protein-like II"/>
    <property type="match status" value="2"/>
</dbReference>
<dbReference type="SUPFAM" id="SSF46785">
    <property type="entry name" value="Winged helix' DNA-binding domain"/>
    <property type="match status" value="1"/>
</dbReference>
<feature type="domain" description="HTH lysR-type" evidence="5">
    <location>
        <begin position="9"/>
        <end position="66"/>
    </location>
</feature>
<dbReference type="InterPro" id="IPR058163">
    <property type="entry name" value="LysR-type_TF_proteobact-type"/>
</dbReference>
<dbReference type="Gene3D" id="1.10.10.10">
    <property type="entry name" value="Winged helix-like DNA-binding domain superfamily/Winged helix DNA-binding domain"/>
    <property type="match status" value="1"/>
</dbReference>
<comment type="similarity">
    <text evidence="1">Belongs to the LysR transcriptional regulatory family.</text>
</comment>